<keyword evidence="6" id="KW-0804">Transcription</keyword>
<dbReference type="SUPFAM" id="SSF64484">
    <property type="entry name" value="beta and beta-prime subunits of DNA dependent RNA-polymerase"/>
    <property type="match status" value="2"/>
</dbReference>
<dbReference type="GO" id="GO:0032549">
    <property type="term" value="F:ribonucleoside binding"/>
    <property type="evidence" value="ECO:0007669"/>
    <property type="project" value="InterPro"/>
</dbReference>
<keyword evidence="4" id="KW-0808">Transferase</keyword>
<dbReference type="GO" id="GO:0003677">
    <property type="term" value="F:DNA binding"/>
    <property type="evidence" value="ECO:0007669"/>
    <property type="project" value="InterPro"/>
</dbReference>
<proteinExistence type="inferred from homology"/>
<dbReference type="AlphaFoldDB" id="A0AAP0ME13"/>
<feature type="domain" description="RNA polymerase beta subunit protrusion" evidence="7">
    <location>
        <begin position="56"/>
        <end position="162"/>
    </location>
</feature>
<dbReference type="GO" id="GO:0006351">
    <property type="term" value="P:DNA-templated transcription"/>
    <property type="evidence" value="ECO:0007669"/>
    <property type="project" value="InterPro"/>
</dbReference>
<dbReference type="Pfam" id="PF04563">
    <property type="entry name" value="RNA_pol_Rpb2_1"/>
    <property type="match status" value="1"/>
</dbReference>
<dbReference type="InterPro" id="IPR015712">
    <property type="entry name" value="DNA-dir_RNA_pol_su2"/>
</dbReference>
<protein>
    <recommendedName>
        <fullName evidence="2">DNA-directed RNA polymerase</fullName>
        <ecNumber evidence="2">2.7.7.6</ecNumber>
    </recommendedName>
</protein>
<dbReference type="GO" id="GO:0000428">
    <property type="term" value="C:DNA-directed RNA polymerase complex"/>
    <property type="evidence" value="ECO:0007669"/>
    <property type="project" value="UniProtKB-KW"/>
</dbReference>
<dbReference type="Gene3D" id="3.90.1100.10">
    <property type="match status" value="1"/>
</dbReference>
<organism evidence="8 9">
    <name type="scientific">Citrus x changshan-huyou</name>
    <dbReference type="NCBI Taxonomy" id="2935761"/>
    <lineage>
        <taxon>Eukaryota</taxon>
        <taxon>Viridiplantae</taxon>
        <taxon>Streptophyta</taxon>
        <taxon>Embryophyta</taxon>
        <taxon>Tracheophyta</taxon>
        <taxon>Spermatophyta</taxon>
        <taxon>Magnoliopsida</taxon>
        <taxon>eudicotyledons</taxon>
        <taxon>Gunneridae</taxon>
        <taxon>Pentapetalae</taxon>
        <taxon>rosids</taxon>
        <taxon>malvids</taxon>
        <taxon>Sapindales</taxon>
        <taxon>Rutaceae</taxon>
        <taxon>Aurantioideae</taxon>
        <taxon>Citrus</taxon>
    </lineage>
</organism>
<evidence type="ECO:0000256" key="3">
    <source>
        <dbReference type="ARBA" id="ARBA00022478"/>
    </source>
</evidence>
<evidence type="ECO:0000256" key="6">
    <source>
        <dbReference type="ARBA" id="ARBA00023163"/>
    </source>
</evidence>
<dbReference type="GO" id="GO:0003899">
    <property type="term" value="F:DNA-directed RNA polymerase activity"/>
    <property type="evidence" value="ECO:0007669"/>
    <property type="project" value="UniProtKB-EC"/>
</dbReference>
<evidence type="ECO:0000259" key="7">
    <source>
        <dbReference type="Pfam" id="PF04563"/>
    </source>
</evidence>
<comment type="similarity">
    <text evidence="1">Belongs to the RNA polymerase beta chain family.</text>
</comment>
<name>A0AAP0ME13_9ROSI</name>
<evidence type="ECO:0000256" key="1">
    <source>
        <dbReference type="ARBA" id="ARBA00006835"/>
    </source>
</evidence>
<comment type="caution">
    <text evidence="8">The sequence shown here is derived from an EMBL/GenBank/DDBJ whole genome shotgun (WGS) entry which is preliminary data.</text>
</comment>
<keyword evidence="3" id="KW-0240">DNA-directed RNA polymerase</keyword>
<sequence length="254" mass="29053">MSSKDEKFSVQDDNEFTDPSSIHDLGEEFLKTFCRKAVMSFFKEYGLDPSKKGEGQWRYASMRYGQVTLDKPSFFAGEGGDVQDMLPRHAKLQNMTYSPWMKVNVNFRREQFIQKEVLIEDIIGRIPLMVKSDLCWMKGAEKGDCDFDHGGYFCIKGAEKNLSTNLAVKSLEGKNESFQSLSTELLELKKRKIVSQKHSPQAIGFPTTNPNIRVDTLLQQLFYPQRPLFWTLISDCLGRPGYGHNLSRPELDNG</sequence>
<accession>A0AAP0ME13</accession>
<keyword evidence="9" id="KW-1185">Reference proteome</keyword>
<evidence type="ECO:0000256" key="4">
    <source>
        <dbReference type="ARBA" id="ARBA00022679"/>
    </source>
</evidence>
<gene>
    <name evidence="8" type="ORF">WN944_000162</name>
</gene>
<evidence type="ECO:0000256" key="2">
    <source>
        <dbReference type="ARBA" id="ARBA00012418"/>
    </source>
</evidence>
<reference evidence="8 9" key="1">
    <citation type="submission" date="2024-05" db="EMBL/GenBank/DDBJ databases">
        <title>Haplotype-resolved chromosome-level genome assembly of Huyou (Citrus changshanensis).</title>
        <authorList>
            <person name="Miao C."/>
            <person name="Chen W."/>
            <person name="Wu Y."/>
            <person name="Wang L."/>
            <person name="Zhao S."/>
            <person name="Grierson D."/>
            <person name="Xu C."/>
            <person name="Chen K."/>
        </authorList>
    </citation>
    <scope>NUCLEOTIDE SEQUENCE [LARGE SCALE GENOMIC DNA]</scope>
    <source>
        <strain evidence="8">01-14</strain>
        <tissue evidence="8">Leaf</tissue>
    </source>
</reference>
<dbReference type="PANTHER" id="PTHR20856">
    <property type="entry name" value="DNA-DIRECTED RNA POLYMERASE I SUBUNIT 2"/>
    <property type="match status" value="1"/>
</dbReference>
<dbReference type="InterPro" id="IPR007644">
    <property type="entry name" value="RNA_pol_bsu_protrusion"/>
</dbReference>
<evidence type="ECO:0000256" key="5">
    <source>
        <dbReference type="ARBA" id="ARBA00022695"/>
    </source>
</evidence>
<dbReference type="EC" id="2.7.7.6" evidence="2"/>
<dbReference type="EMBL" id="JBCGBO010000004">
    <property type="protein sequence ID" value="KAK9207815.1"/>
    <property type="molecule type" value="Genomic_DNA"/>
</dbReference>
<dbReference type="Proteomes" id="UP001428341">
    <property type="component" value="Unassembled WGS sequence"/>
</dbReference>
<evidence type="ECO:0000313" key="9">
    <source>
        <dbReference type="Proteomes" id="UP001428341"/>
    </source>
</evidence>
<evidence type="ECO:0000313" key="8">
    <source>
        <dbReference type="EMBL" id="KAK9207815.1"/>
    </source>
</evidence>
<keyword evidence="5" id="KW-0548">Nucleotidyltransferase</keyword>